<gene>
    <name evidence="2" type="ORF">D0Q02_07895</name>
</gene>
<evidence type="ECO:0000313" key="3">
    <source>
        <dbReference type="Proteomes" id="UP000262621"/>
    </source>
</evidence>
<dbReference type="AlphaFoldDB" id="A0A372G2S6"/>
<dbReference type="OrthoDB" id="4266042at2"/>
<dbReference type="Proteomes" id="UP000262621">
    <property type="component" value="Unassembled WGS sequence"/>
</dbReference>
<accession>A0A372G2S6</accession>
<reference evidence="2 3" key="1">
    <citation type="submission" date="2018-08" db="EMBL/GenBank/DDBJ databases">
        <title>Verrucosispora craniellae sp. nov., isolated from a marine sponge in the South China Sea.</title>
        <authorList>
            <person name="Li L."/>
            <person name="Lin H.W."/>
        </authorList>
    </citation>
    <scope>NUCLEOTIDE SEQUENCE [LARGE SCALE GENOMIC DNA]</scope>
    <source>
        <strain evidence="2 3">LHW63014</strain>
    </source>
</reference>
<keyword evidence="3" id="KW-1185">Reference proteome</keyword>
<dbReference type="EMBL" id="QVFU01000005">
    <property type="protein sequence ID" value="RFS47069.1"/>
    <property type="molecule type" value="Genomic_DNA"/>
</dbReference>
<sequence length="351" mass="38083">MSISVSCVHQQRGPLSSAESAAYEHAVLGSRLHADRPPPEIGISRGEWAHACENLVRRRLLSRAEDGGLTAVHPDVALSILNAPLTDEIRQREQAMAANSRVLQSIGRRLAEYGRQHDGVRVVQGEKAIRDEIDSAILRCATEILSLRPGGPRSTDQFSASEASVTSIFVRGLRCQFVYHHTARANPGLAARAKAVAAYGGGIRTTAASFERLIIFDRRVAFVPVDAPGTPDHAAAVISDDVVVEYLHRTFTHLWANAIPLELAEDQMDEVSLGTRMAILRLMAAGLKDEAIANRLGMALRTCRRHISSILTGLNVSSRFQAGIRIAQLGILADEVADSDQAGRTDISPLW</sequence>
<comment type="caution">
    <text evidence="2">The sequence shown here is derived from an EMBL/GenBank/DDBJ whole genome shotgun (WGS) entry which is preliminary data.</text>
</comment>
<dbReference type="SUPFAM" id="SSF46894">
    <property type="entry name" value="C-terminal effector domain of the bipartite response regulators"/>
    <property type="match status" value="1"/>
</dbReference>
<dbReference type="GO" id="GO:0003677">
    <property type="term" value="F:DNA binding"/>
    <property type="evidence" value="ECO:0007669"/>
    <property type="project" value="InterPro"/>
</dbReference>
<evidence type="ECO:0000259" key="1">
    <source>
        <dbReference type="PROSITE" id="PS50043"/>
    </source>
</evidence>
<feature type="domain" description="HTH luxR-type" evidence="1">
    <location>
        <begin position="266"/>
        <end position="330"/>
    </location>
</feature>
<dbReference type="InterPro" id="IPR016032">
    <property type="entry name" value="Sig_transdc_resp-reg_C-effctor"/>
</dbReference>
<dbReference type="PANTHER" id="PTHR34293:SF1">
    <property type="entry name" value="HTH-TYPE TRANSCRIPTIONAL REGULATOR TRMBL2"/>
    <property type="match status" value="1"/>
</dbReference>
<dbReference type="CDD" id="cd06170">
    <property type="entry name" value="LuxR_C_like"/>
    <property type="match status" value="1"/>
</dbReference>
<dbReference type="SMART" id="SM00421">
    <property type="entry name" value="HTH_LUXR"/>
    <property type="match status" value="1"/>
</dbReference>
<proteinExistence type="predicted"/>
<evidence type="ECO:0000313" key="2">
    <source>
        <dbReference type="EMBL" id="RFS47069.1"/>
    </source>
</evidence>
<dbReference type="InterPro" id="IPR036388">
    <property type="entry name" value="WH-like_DNA-bd_sf"/>
</dbReference>
<dbReference type="InterPro" id="IPR000792">
    <property type="entry name" value="Tscrpt_reg_LuxR_C"/>
</dbReference>
<name>A0A372G2S6_9ACTN</name>
<dbReference type="InterPro" id="IPR051797">
    <property type="entry name" value="TrmB-like"/>
</dbReference>
<dbReference type="GO" id="GO:0006355">
    <property type="term" value="P:regulation of DNA-templated transcription"/>
    <property type="evidence" value="ECO:0007669"/>
    <property type="project" value="InterPro"/>
</dbReference>
<dbReference type="PROSITE" id="PS50043">
    <property type="entry name" value="HTH_LUXR_2"/>
    <property type="match status" value="1"/>
</dbReference>
<protein>
    <submittedName>
        <fullName evidence="2">LuxR family transcriptional regulator</fullName>
    </submittedName>
</protein>
<organism evidence="2 3">
    <name type="scientific">Micromonospora craniellae</name>
    <dbReference type="NCBI Taxonomy" id="2294034"/>
    <lineage>
        <taxon>Bacteria</taxon>
        <taxon>Bacillati</taxon>
        <taxon>Actinomycetota</taxon>
        <taxon>Actinomycetes</taxon>
        <taxon>Micromonosporales</taxon>
        <taxon>Micromonosporaceae</taxon>
        <taxon>Micromonospora</taxon>
    </lineage>
</organism>
<dbReference type="PANTHER" id="PTHR34293">
    <property type="entry name" value="HTH-TYPE TRANSCRIPTIONAL REGULATOR TRMBL2"/>
    <property type="match status" value="1"/>
</dbReference>
<dbReference type="RefSeq" id="WP_117227320.1">
    <property type="nucleotide sequence ID" value="NZ_CP061725.1"/>
</dbReference>
<dbReference type="Pfam" id="PF00196">
    <property type="entry name" value="GerE"/>
    <property type="match status" value="1"/>
</dbReference>
<dbReference type="Gene3D" id="1.10.10.10">
    <property type="entry name" value="Winged helix-like DNA-binding domain superfamily/Winged helix DNA-binding domain"/>
    <property type="match status" value="1"/>
</dbReference>